<gene>
    <name evidence="7" type="ORF">CC78DRAFT_425554</name>
</gene>
<dbReference type="CDD" id="cd12148">
    <property type="entry name" value="fungal_TF_MHR"/>
    <property type="match status" value="1"/>
</dbReference>
<keyword evidence="2" id="KW-0805">Transcription regulation</keyword>
<keyword evidence="8" id="KW-1185">Reference proteome</keyword>
<evidence type="ECO:0000256" key="5">
    <source>
        <dbReference type="ARBA" id="ARBA00023242"/>
    </source>
</evidence>
<name>A0A9P4MX66_9PLEO</name>
<dbReference type="GO" id="GO:0005634">
    <property type="term" value="C:nucleus"/>
    <property type="evidence" value="ECO:0007669"/>
    <property type="project" value="UniProtKB-SubCell"/>
</dbReference>
<keyword evidence="3" id="KW-0238">DNA-binding</keyword>
<evidence type="ECO:0000256" key="3">
    <source>
        <dbReference type="ARBA" id="ARBA00023125"/>
    </source>
</evidence>
<reference evidence="8" key="1">
    <citation type="journal article" date="2020" name="Stud. Mycol.">
        <title>101 Dothideomycetes genomes: A test case for predicting lifestyles and emergence of pathogens.</title>
        <authorList>
            <person name="Haridas S."/>
            <person name="Albert R."/>
            <person name="Binder M."/>
            <person name="Bloem J."/>
            <person name="LaButti K."/>
            <person name="Salamov A."/>
            <person name="Andreopoulos B."/>
            <person name="Baker S."/>
            <person name="Barry K."/>
            <person name="Bills G."/>
            <person name="Bluhm B."/>
            <person name="Cannon C."/>
            <person name="Castanera R."/>
            <person name="Culley D."/>
            <person name="Daum C."/>
            <person name="Ezra D."/>
            <person name="Gonzalez J."/>
            <person name="Henrissat B."/>
            <person name="Kuo A."/>
            <person name="Liang C."/>
            <person name="Lipzen A."/>
            <person name="Lutzoni F."/>
            <person name="Magnuson J."/>
            <person name="Mondo S."/>
            <person name="Nolan M."/>
            <person name="Ohm R."/>
            <person name="Pangilinan J."/>
            <person name="Park H.-J."/>
            <person name="Ramirez L."/>
            <person name="Alfaro M."/>
            <person name="Sun H."/>
            <person name="Tritt A."/>
            <person name="Yoshinaga Y."/>
            <person name="Zwiers L.-H."/>
            <person name="Turgeon B."/>
            <person name="Goodwin S."/>
            <person name="Spatafora J."/>
            <person name="Crous P."/>
            <person name="Grigoriev I."/>
        </authorList>
    </citation>
    <scope>NUCLEOTIDE SEQUENCE [LARGE SCALE GENOMIC DNA]</scope>
    <source>
        <strain evidence="8">CBS 304.66</strain>
    </source>
</reference>
<dbReference type="OrthoDB" id="1600564at2759"/>
<proteinExistence type="predicted"/>
<dbReference type="PANTHER" id="PTHR31845">
    <property type="entry name" value="FINGER DOMAIN PROTEIN, PUTATIVE-RELATED"/>
    <property type="match status" value="1"/>
</dbReference>
<dbReference type="PANTHER" id="PTHR31845:SF32">
    <property type="entry name" value="MISCELLANEOUS ZN(II)2CYS6 TRANSCRIPTION FACTOR (EUROFUNG)-RELATED"/>
    <property type="match status" value="1"/>
</dbReference>
<keyword evidence="5" id="KW-0539">Nucleus</keyword>
<dbReference type="GO" id="GO:0000981">
    <property type="term" value="F:DNA-binding transcription factor activity, RNA polymerase II-specific"/>
    <property type="evidence" value="ECO:0007669"/>
    <property type="project" value="InterPro"/>
</dbReference>
<evidence type="ECO:0000313" key="8">
    <source>
        <dbReference type="Proteomes" id="UP000800093"/>
    </source>
</evidence>
<evidence type="ECO:0000256" key="2">
    <source>
        <dbReference type="ARBA" id="ARBA00023015"/>
    </source>
</evidence>
<dbReference type="Gene3D" id="4.10.240.10">
    <property type="entry name" value="Zn(2)-C6 fungal-type DNA-binding domain"/>
    <property type="match status" value="1"/>
</dbReference>
<comment type="caution">
    <text evidence="7">The sequence shown here is derived from an EMBL/GenBank/DDBJ whole genome shotgun (WGS) entry which is preliminary data.</text>
</comment>
<feature type="non-terminal residue" evidence="7">
    <location>
        <position position="1"/>
    </location>
</feature>
<evidence type="ECO:0000256" key="6">
    <source>
        <dbReference type="SAM" id="MobiDB-lite"/>
    </source>
</evidence>
<keyword evidence="4" id="KW-0804">Transcription</keyword>
<feature type="non-terminal residue" evidence="7">
    <location>
        <position position="540"/>
    </location>
</feature>
<evidence type="ECO:0008006" key="9">
    <source>
        <dbReference type="Google" id="ProtNLM"/>
    </source>
</evidence>
<dbReference type="InterPro" id="IPR036864">
    <property type="entry name" value="Zn2-C6_fun-type_DNA-bd_sf"/>
</dbReference>
<evidence type="ECO:0000256" key="1">
    <source>
        <dbReference type="ARBA" id="ARBA00004123"/>
    </source>
</evidence>
<comment type="subcellular location">
    <subcellularLocation>
        <location evidence="1">Nucleus</location>
    </subcellularLocation>
</comment>
<evidence type="ECO:0000313" key="7">
    <source>
        <dbReference type="EMBL" id="KAF2257907.1"/>
    </source>
</evidence>
<accession>A0A9P4MX66</accession>
<evidence type="ECO:0000256" key="4">
    <source>
        <dbReference type="ARBA" id="ARBA00023163"/>
    </source>
</evidence>
<feature type="region of interest" description="Disordered" evidence="6">
    <location>
        <begin position="73"/>
        <end position="98"/>
    </location>
</feature>
<dbReference type="GO" id="GO:0008270">
    <property type="term" value="F:zinc ion binding"/>
    <property type="evidence" value="ECO:0007669"/>
    <property type="project" value="InterPro"/>
</dbReference>
<sequence>PYGKTCTNCSRVKYKCIYRTNGDGCERCYRLKKQCHPSTSIRKRKNPPHTKTSELEDRVESLASIVRSQGQVLHLQDGKSSDQPHTGPVHLHTPNSNTGSGSHIIGTETLISTDEQIIVSDNRISLPITSYVSCYNIQDATAEAQLHIFRQFFIPVFPFVYIPAKTSASTLRLQKPFLWLVIMSLTTKSTAQQLAMGESIRTTMADSVARGSEKSLDVLLGIICYLGWFHYHKKDDFFLSMWTQIAISMTFSLGLHKSAPEPREENDEGQFSSALIGYPPQKHVSAFRTIEERRTVLAAWIMASTVWISIRKVQPPRWTIYLESCLQILGEEKESEHDDLLITQVKCHLIMGQITYPIVDPEISPQSRPPYFIKAILLQLKELKHNLPPQLSTNITAHLHIHSTEILAREASIHRPAQPLPATPNLSRLESLNALMASISQWLSVFDTIPTAARIGTSLQIAAQFSHCAVLGFRLCTLVEPGWDTEYAKQRINVLDVLDESARAFDELHALHGLVDDAKNGSGLVFKAPRLIRAMRANFA</sequence>
<dbReference type="InterPro" id="IPR051089">
    <property type="entry name" value="prtT"/>
</dbReference>
<protein>
    <recommendedName>
        <fullName evidence="9">Zn(2)-C6 fungal-type domain-containing protein</fullName>
    </recommendedName>
</protein>
<dbReference type="GO" id="GO:0000976">
    <property type="term" value="F:transcription cis-regulatory region binding"/>
    <property type="evidence" value="ECO:0007669"/>
    <property type="project" value="TreeGrafter"/>
</dbReference>
<dbReference type="EMBL" id="ML986822">
    <property type="protein sequence ID" value="KAF2257907.1"/>
    <property type="molecule type" value="Genomic_DNA"/>
</dbReference>
<dbReference type="Proteomes" id="UP000800093">
    <property type="component" value="Unassembled WGS sequence"/>
</dbReference>
<dbReference type="AlphaFoldDB" id="A0A9P4MX66"/>
<organism evidence="7 8">
    <name type="scientific">Lojkania enalia</name>
    <dbReference type="NCBI Taxonomy" id="147567"/>
    <lineage>
        <taxon>Eukaryota</taxon>
        <taxon>Fungi</taxon>
        <taxon>Dikarya</taxon>
        <taxon>Ascomycota</taxon>
        <taxon>Pezizomycotina</taxon>
        <taxon>Dothideomycetes</taxon>
        <taxon>Pleosporomycetidae</taxon>
        <taxon>Pleosporales</taxon>
        <taxon>Pleosporales incertae sedis</taxon>
        <taxon>Lojkania</taxon>
    </lineage>
</organism>